<gene>
    <name evidence="2" type="ORF">V6N11_037152</name>
</gene>
<keyword evidence="1" id="KW-0143">Chaperone</keyword>
<evidence type="ECO:0000256" key="1">
    <source>
        <dbReference type="ARBA" id="ARBA00023186"/>
    </source>
</evidence>
<dbReference type="InterPro" id="IPR040400">
    <property type="entry name" value="BAG5/6/7/8"/>
</dbReference>
<reference evidence="2 3" key="1">
    <citation type="journal article" date="2024" name="G3 (Bethesda)">
        <title>Genome assembly of Hibiscus sabdariffa L. provides insights into metabolisms of medicinal natural products.</title>
        <authorList>
            <person name="Kim T."/>
        </authorList>
    </citation>
    <scope>NUCLEOTIDE SEQUENCE [LARGE SCALE GENOMIC DNA]</scope>
    <source>
        <strain evidence="2">TK-2024</strain>
        <tissue evidence="2">Old leaves</tissue>
    </source>
</reference>
<sequence length="100" mass="11479">MISVVRELELLSFAELSWGSGEAKREKEDEAAVVIERTFRAYLIRRASEERQRFSERIISLIQVGTDIMVRGGRRSMLDELEAIDPHPIPMDNLKRHAGV</sequence>
<evidence type="ECO:0000313" key="2">
    <source>
        <dbReference type="EMBL" id="KAK8981967.1"/>
    </source>
</evidence>
<dbReference type="PANTHER" id="PTHR33322">
    <property type="entry name" value="BAG DOMAIN CONTAINING PROTEIN, EXPRESSED"/>
    <property type="match status" value="1"/>
</dbReference>
<dbReference type="Proteomes" id="UP001396334">
    <property type="component" value="Unassembled WGS sequence"/>
</dbReference>
<name>A0ABR2P0M2_9ROSI</name>
<dbReference type="PANTHER" id="PTHR33322:SF3">
    <property type="entry name" value="BAG FAMILY MOLECULAR CHAPERONE REGULATOR 7"/>
    <property type="match status" value="1"/>
</dbReference>
<dbReference type="EMBL" id="JBBPBN010000086">
    <property type="protein sequence ID" value="KAK8981967.1"/>
    <property type="molecule type" value="Genomic_DNA"/>
</dbReference>
<comment type="caution">
    <text evidence="2">The sequence shown here is derived from an EMBL/GenBank/DDBJ whole genome shotgun (WGS) entry which is preliminary data.</text>
</comment>
<protein>
    <submittedName>
        <fullName evidence="2">Uncharacterized protein</fullName>
    </submittedName>
</protein>
<dbReference type="PROSITE" id="PS50096">
    <property type="entry name" value="IQ"/>
    <property type="match status" value="1"/>
</dbReference>
<evidence type="ECO:0000313" key="3">
    <source>
        <dbReference type="Proteomes" id="UP001396334"/>
    </source>
</evidence>
<organism evidence="2 3">
    <name type="scientific">Hibiscus sabdariffa</name>
    <name type="common">roselle</name>
    <dbReference type="NCBI Taxonomy" id="183260"/>
    <lineage>
        <taxon>Eukaryota</taxon>
        <taxon>Viridiplantae</taxon>
        <taxon>Streptophyta</taxon>
        <taxon>Embryophyta</taxon>
        <taxon>Tracheophyta</taxon>
        <taxon>Spermatophyta</taxon>
        <taxon>Magnoliopsida</taxon>
        <taxon>eudicotyledons</taxon>
        <taxon>Gunneridae</taxon>
        <taxon>Pentapetalae</taxon>
        <taxon>rosids</taxon>
        <taxon>malvids</taxon>
        <taxon>Malvales</taxon>
        <taxon>Malvaceae</taxon>
        <taxon>Malvoideae</taxon>
        <taxon>Hibiscus</taxon>
    </lineage>
</organism>
<proteinExistence type="predicted"/>
<accession>A0ABR2P0M2</accession>
<keyword evidence="3" id="KW-1185">Reference proteome</keyword>